<name>A0A6A5BWN1_NAEFO</name>
<dbReference type="VEuPathDB" id="AmoebaDB:NF0087330"/>
<dbReference type="EMBL" id="VFQX01000030">
    <property type="protein sequence ID" value="KAF0978248.1"/>
    <property type="molecule type" value="Genomic_DNA"/>
</dbReference>
<protein>
    <submittedName>
        <fullName evidence="1">Uncharacterized protein</fullName>
    </submittedName>
</protein>
<dbReference type="VEuPathDB" id="AmoebaDB:NF0087340"/>
<proteinExistence type="predicted"/>
<dbReference type="GeneID" id="68109981"/>
<comment type="caution">
    <text evidence="1">The sequence shown here is derived from an EMBL/GenBank/DDBJ whole genome shotgun (WGS) entry which is preliminary data.</text>
</comment>
<gene>
    <name evidence="1" type="ORF">FDP41_002763</name>
</gene>
<keyword evidence="2" id="KW-1185">Reference proteome</keyword>
<dbReference type="OMA" id="GVFIQLH"/>
<dbReference type="Proteomes" id="UP000444721">
    <property type="component" value="Unassembled WGS sequence"/>
</dbReference>
<organism evidence="1 2">
    <name type="scientific">Naegleria fowleri</name>
    <name type="common">Brain eating amoeba</name>
    <dbReference type="NCBI Taxonomy" id="5763"/>
    <lineage>
        <taxon>Eukaryota</taxon>
        <taxon>Discoba</taxon>
        <taxon>Heterolobosea</taxon>
        <taxon>Tetramitia</taxon>
        <taxon>Eutetramitia</taxon>
        <taxon>Vahlkampfiidae</taxon>
        <taxon>Naegleria</taxon>
    </lineage>
</organism>
<dbReference type="AlphaFoldDB" id="A0A6A5BWN1"/>
<accession>A0A6A5BWN1</accession>
<dbReference type="VEuPathDB" id="AmoebaDB:NfTy_056730"/>
<dbReference type="RefSeq" id="XP_044562961.1">
    <property type="nucleotide sequence ID" value="XM_044705993.1"/>
</dbReference>
<reference evidence="1 2" key="1">
    <citation type="journal article" date="2019" name="Sci. Rep.">
        <title>Nanopore sequencing improves the draft genome of the human pathogenic amoeba Naegleria fowleri.</title>
        <authorList>
            <person name="Liechti N."/>
            <person name="Schurch N."/>
            <person name="Bruggmann R."/>
            <person name="Wittwer M."/>
        </authorList>
    </citation>
    <scope>NUCLEOTIDE SEQUENCE [LARGE SCALE GENOMIC DNA]</scope>
    <source>
        <strain evidence="1 2">ATCC 30894</strain>
    </source>
</reference>
<evidence type="ECO:0000313" key="1">
    <source>
        <dbReference type="EMBL" id="KAF0978248.1"/>
    </source>
</evidence>
<dbReference type="OrthoDB" id="10374258at2759"/>
<sequence length="472" mass="55660">MKIQVIASSFSKERNSLDPNNNNKQDSTMVEMSSIMMKDLLKILIIFEKSRCNLSNLLFEGLNEADDDYYRFFKNQTIEIGNHTQSIYDVLKDHLSKQYSNLVKKVTQSLKQSDMIDVRNSQFVRMFIQCTELPSIILFLYSIIQGKEKIIPLDILALLDQCGFLWGQSQSYIDYSLFIIRQLRLLLKSEFIYRQIYSKDKDRSIIPCEHFLEHGIQQKLSNYFGIHHCVWVTGIYSSTSLPLSSGGVSISIENFGVFIQLHSLLKHKPKYYSLNREELILHELIHACRENLHSTRFEEEFAYSLSPNILRRLLAPITRGTTESLLFYLFSILSVTSDLPKFPRWFSLSSKLPFLWIILFGMIRLMKTKQILTHARTLMTRVLMLLHPTLTTHQLDSIVSSLLFRLTDEEIEYLSQWYNDQNRMKKENNNKFHEMIQHYISDESNLSRCIRWKIIQHRFISNHPFDFRTSKM</sequence>
<evidence type="ECO:0000313" key="2">
    <source>
        <dbReference type="Proteomes" id="UP000444721"/>
    </source>
</evidence>
<dbReference type="VEuPathDB" id="AmoebaDB:FDP41_002763"/>